<dbReference type="Pfam" id="PF00029">
    <property type="entry name" value="Connexin"/>
    <property type="match status" value="1"/>
</dbReference>
<dbReference type="SMART" id="SM01089">
    <property type="entry name" value="Connexin_CCC"/>
    <property type="match status" value="1"/>
</dbReference>
<feature type="domain" description="Connexin cysteine-rich" evidence="2">
    <location>
        <begin position="128"/>
        <end position="192"/>
    </location>
</feature>
<evidence type="ECO:0000313" key="4">
    <source>
        <dbReference type="Proteomes" id="UP000749559"/>
    </source>
</evidence>
<feature type="transmembrane region" description="Helical" evidence="1">
    <location>
        <begin position="164"/>
        <end position="187"/>
    </location>
</feature>
<proteinExistence type="predicted"/>
<dbReference type="InterPro" id="IPR011990">
    <property type="entry name" value="TPR-like_helical_dom_sf"/>
</dbReference>
<keyword evidence="1" id="KW-1133">Transmembrane helix</keyword>
<dbReference type="InterPro" id="IPR013092">
    <property type="entry name" value="Connexin_N"/>
</dbReference>
<sequence>MDVLKNSVKQINEQSNFFTIFGFLVTVLYIPRVAITLVAQSEFFNKDYLACTPNSTLDSEYGSLRQRCYVKFATSWPPHYHWFMQLGLTIGVLICFYFPSLWSIKHKKNISKNVERGYLVQTAIRAVFETCFIVSQGFLYGFEVDSKFVCSVDNRRIQCDVLRVIGRVAMLVAMFVISIVVLGLLVADFTYGIWTLRANDGSLLPVLEDTVKEKSHCERPPDPVEDVIRCENYTKLEKKLKKETFVILSGLSGSGKTQLALLYAKKFIHEHKDSTCFKFNSKSPEDVLVDGKKLIDQCKLDIHSPDSGKGGEDSMENKAWRLLVRIREDLVKDNTKTLFIFDNATFEIICIIKEVFISSSSFIVIITSTDPSLKGFYNDLKIEIKGYSDADVNTLSICQYKKFNHDIQKLAKRLNFLPLGIHAACQYIIESKEAIPELPNQLDDNPINGLFQMLYRKALATCKDIKVSLLLNIVALLSLDPIPFDVLDWTIRVSYQSKHDDTEKTNENGNISSKSDETIDKRNKFLDIIKRFHLGTVETNGSDTKMLRMHSAAVLALRKAWEPDELIKYYTQMLLVLDDQADKDTRSSKDFLYFLKLIPHVKHALKDEYLTLGRKAKDLGIQILQISLQDKLYYMYTQTKLIGYFKENESKAKKLCYLLINQNLSPEDAEAIVDNEVRKGTWDTLQDIELTESNVDDEGQRGMPGTVQSYGELTEVGSNLEKQVNINQTDLEFIQKKAELIYNKLDELEVPVEPLDYIQELICTRRLDKGNVELLQNKMKEWSNRKCCNILCQRKDDKTDPDYPSQNLPNDYLIESRYKYLEEKGLAISLEKMRKMFLLELMASILYTHGRMYFYKDDNKEEASVYEHDLRLAYELSALIKKEHDKSIVTLLLAKRNGFLYIDVKSKDSERIKRATDHYKKLLDEKGEYYEKGLLKIATKDDSYHKTTCRKQLVTCYISAVKCEDDSKKKLKKYDEGCKEARALLKNIKERDKHNRIEAFIKFGDLEMKMSGIHKKYLDKAISKYEKALKLENELTRRGNNRIRALESITEALCERNKKDDWKKAISYATRAIEICTKEKIEKDTIVKLQQLLEVMNSP</sequence>
<name>A0A8S4Q2L4_OWEFU</name>
<feature type="transmembrane region" description="Helical" evidence="1">
    <location>
        <begin position="20"/>
        <end position="39"/>
    </location>
</feature>
<reference evidence="3" key="1">
    <citation type="submission" date="2022-03" db="EMBL/GenBank/DDBJ databases">
        <authorList>
            <person name="Martin C."/>
        </authorList>
    </citation>
    <scope>NUCLEOTIDE SEQUENCE</scope>
</reference>
<keyword evidence="1" id="KW-0812">Transmembrane</keyword>
<dbReference type="OrthoDB" id="10247496at2759"/>
<evidence type="ECO:0000259" key="2">
    <source>
        <dbReference type="SMART" id="SM01089"/>
    </source>
</evidence>
<dbReference type="Proteomes" id="UP000749559">
    <property type="component" value="Unassembled WGS sequence"/>
</dbReference>
<dbReference type="Gene3D" id="1.20.1440.80">
    <property type="entry name" value="Gap junction channel protein cysteine-rich domain"/>
    <property type="match status" value="1"/>
</dbReference>
<feature type="transmembrane region" description="Helical" evidence="1">
    <location>
        <begin position="82"/>
        <end position="102"/>
    </location>
</feature>
<dbReference type="EMBL" id="CAIIXF020000010">
    <property type="protein sequence ID" value="CAH1798091.1"/>
    <property type="molecule type" value="Genomic_DNA"/>
</dbReference>
<keyword evidence="1" id="KW-0472">Membrane</keyword>
<evidence type="ECO:0000256" key="1">
    <source>
        <dbReference type="SAM" id="Phobius"/>
    </source>
</evidence>
<dbReference type="InterPro" id="IPR019570">
    <property type="entry name" value="Connexin_CCC"/>
</dbReference>
<comment type="caution">
    <text evidence="3">The sequence shown here is derived from an EMBL/GenBank/DDBJ whole genome shotgun (WGS) entry which is preliminary data.</text>
</comment>
<keyword evidence="4" id="KW-1185">Reference proteome</keyword>
<dbReference type="Gene3D" id="3.40.50.300">
    <property type="entry name" value="P-loop containing nucleotide triphosphate hydrolases"/>
    <property type="match status" value="1"/>
</dbReference>
<dbReference type="Gene3D" id="1.25.40.10">
    <property type="entry name" value="Tetratricopeptide repeat domain"/>
    <property type="match status" value="1"/>
</dbReference>
<dbReference type="InterPro" id="IPR027417">
    <property type="entry name" value="P-loop_NTPase"/>
</dbReference>
<gene>
    <name evidence="3" type="ORF">OFUS_LOCUS22271</name>
</gene>
<accession>A0A8S4Q2L4</accession>
<organism evidence="3 4">
    <name type="scientific">Owenia fusiformis</name>
    <name type="common">Polychaete worm</name>
    <dbReference type="NCBI Taxonomy" id="6347"/>
    <lineage>
        <taxon>Eukaryota</taxon>
        <taxon>Metazoa</taxon>
        <taxon>Spiralia</taxon>
        <taxon>Lophotrochozoa</taxon>
        <taxon>Annelida</taxon>
        <taxon>Polychaeta</taxon>
        <taxon>Sedentaria</taxon>
        <taxon>Canalipalpata</taxon>
        <taxon>Sabellida</taxon>
        <taxon>Oweniida</taxon>
        <taxon>Oweniidae</taxon>
        <taxon>Owenia</taxon>
    </lineage>
</organism>
<protein>
    <recommendedName>
        <fullName evidence="2">Connexin cysteine-rich domain-containing protein</fullName>
    </recommendedName>
</protein>
<dbReference type="InterPro" id="IPR038359">
    <property type="entry name" value="Connexin_N_sf"/>
</dbReference>
<dbReference type="SUPFAM" id="SSF52540">
    <property type="entry name" value="P-loop containing nucleoside triphosphate hydrolases"/>
    <property type="match status" value="1"/>
</dbReference>
<evidence type="ECO:0000313" key="3">
    <source>
        <dbReference type="EMBL" id="CAH1798091.1"/>
    </source>
</evidence>
<dbReference type="AlphaFoldDB" id="A0A8S4Q2L4"/>